<dbReference type="Proteomes" id="UP001159427">
    <property type="component" value="Unassembled WGS sequence"/>
</dbReference>
<keyword evidence="7" id="KW-1015">Disulfide bond</keyword>
<evidence type="ECO:0000256" key="5">
    <source>
        <dbReference type="ARBA" id="ARBA00022687"/>
    </source>
</evidence>
<proteinExistence type="inferred from homology"/>
<keyword evidence="3" id="KW-0217">Developmental protein</keyword>
<protein>
    <recommendedName>
        <fullName evidence="9">Dickkopf N-terminal cysteine-rich domain-containing protein</fullName>
    </recommendedName>
</protein>
<dbReference type="PANTHER" id="PTHR12113:SF31">
    <property type="entry name" value="DICKKOPF N-TERMINAL CYSTEINE-RICH DOMAIN-CONTAINING PROTEIN"/>
    <property type="match status" value="1"/>
</dbReference>
<keyword evidence="11" id="KW-1185">Reference proteome</keyword>
<evidence type="ECO:0000256" key="1">
    <source>
        <dbReference type="ARBA" id="ARBA00004613"/>
    </source>
</evidence>
<evidence type="ECO:0000256" key="4">
    <source>
        <dbReference type="ARBA" id="ARBA00022525"/>
    </source>
</evidence>
<dbReference type="EMBL" id="CALNXI010000636">
    <property type="protein sequence ID" value="CAH3030460.1"/>
    <property type="molecule type" value="Genomic_DNA"/>
</dbReference>
<dbReference type="Gene3D" id="2.10.80.10">
    <property type="entry name" value="Lipase, subunit A"/>
    <property type="match status" value="1"/>
</dbReference>
<keyword evidence="5" id="KW-0879">Wnt signaling pathway</keyword>
<reference evidence="10 11" key="1">
    <citation type="submission" date="2022-05" db="EMBL/GenBank/DDBJ databases">
        <authorList>
            <consortium name="Genoscope - CEA"/>
            <person name="William W."/>
        </authorList>
    </citation>
    <scope>NUCLEOTIDE SEQUENCE [LARGE SCALE GENOMIC DNA]</scope>
</reference>
<feature type="chain" id="PRO_5045078228" description="Dickkopf N-terminal cysteine-rich domain-containing protein" evidence="8">
    <location>
        <begin position="21"/>
        <end position="195"/>
    </location>
</feature>
<evidence type="ECO:0000256" key="3">
    <source>
        <dbReference type="ARBA" id="ARBA00022473"/>
    </source>
</evidence>
<dbReference type="PANTHER" id="PTHR12113">
    <property type="entry name" value="DICKKOPF3-LIKE 3"/>
    <property type="match status" value="1"/>
</dbReference>
<feature type="signal peptide" evidence="8">
    <location>
        <begin position="1"/>
        <end position="20"/>
    </location>
</feature>
<comment type="caution">
    <text evidence="10">The sequence shown here is derived from an EMBL/GenBank/DDBJ whole genome shotgun (WGS) entry which is preliminary data.</text>
</comment>
<gene>
    <name evidence="10" type="ORF">PEVE_00038010</name>
</gene>
<organism evidence="10 11">
    <name type="scientific">Porites evermanni</name>
    <dbReference type="NCBI Taxonomy" id="104178"/>
    <lineage>
        <taxon>Eukaryota</taxon>
        <taxon>Metazoa</taxon>
        <taxon>Cnidaria</taxon>
        <taxon>Anthozoa</taxon>
        <taxon>Hexacorallia</taxon>
        <taxon>Scleractinia</taxon>
        <taxon>Fungiina</taxon>
        <taxon>Poritidae</taxon>
        <taxon>Porites</taxon>
    </lineage>
</organism>
<comment type="similarity">
    <text evidence="2">Belongs to the dickkopf family.</text>
</comment>
<keyword evidence="4" id="KW-0964">Secreted</keyword>
<sequence length="195" mass="21571">MKNFLLLFLTLLVSIEVVDSVVYSWILSVNPVDTDEGKDGTSTDNKTKGNSTTLQACRKDRHCGQGSYCHKHNGLCHACKPIESPCRRNNMCCGGMECVFGFCRTALPRGTKGARCRKDRKCDAGLCCVKVHGEPICRQLLQEGDDCSVPEGGLGYALNQKCPCAAGLTCKKVKHRHRKRLVAPLVRKKRTCQRL</sequence>
<evidence type="ECO:0000256" key="7">
    <source>
        <dbReference type="ARBA" id="ARBA00023157"/>
    </source>
</evidence>
<evidence type="ECO:0000256" key="8">
    <source>
        <dbReference type="SAM" id="SignalP"/>
    </source>
</evidence>
<accession>A0ABN8MNK7</accession>
<dbReference type="InterPro" id="IPR006796">
    <property type="entry name" value="Dickkopf_N"/>
</dbReference>
<dbReference type="Pfam" id="PF04706">
    <property type="entry name" value="Dickkopf_N"/>
    <property type="match status" value="1"/>
</dbReference>
<feature type="domain" description="Dickkopf N-terminal cysteine-rich" evidence="9">
    <location>
        <begin position="57"/>
        <end position="103"/>
    </location>
</feature>
<evidence type="ECO:0000256" key="2">
    <source>
        <dbReference type="ARBA" id="ARBA00010842"/>
    </source>
</evidence>
<dbReference type="InterPro" id="IPR039863">
    <property type="entry name" value="DKK1-4"/>
</dbReference>
<comment type="subcellular location">
    <subcellularLocation>
        <location evidence="1">Secreted</location>
    </subcellularLocation>
</comment>
<evidence type="ECO:0000259" key="9">
    <source>
        <dbReference type="Pfam" id="PF04706"/>
    </source>
</evidence>
<evidence type="ECO:0000313" key="11">
    <source>
        <dbReference type="Proteomes" id="UP001159427"/>
    </source>
</evidence>
<keyword evidence="6 8" id="KW-0732">Signal</keyword>
<name>A0ABN8MNK7_9CNID</name>
<evidence type="ECO:0000256" key="6">
    <source>
        <dbReference type="ARBA" id="ARBA00022729"/>
    </source>
</evidence>
<evidence type="ECO:0000313" key="10">
    <source>
        <dbReference type="EMBL" id="CAH3030460.1"/>
    </source>
</evidence>